<evidence type="ECO:0000256" key="1">
    <source>
        <dbReference type="ARBA" id="ARBA00023121"/>
    </source>
</evidence>
<organism evidence="2 3">
    <name type="scientific">Cellulomonas rhizosphaerae</name>
    <dbReference type="NCBI Taxonomy" id="2293719"/>
    <lineage>
        <taxon>Bacteria</taxon>
        <taxon>Bacillati</taxon>
        <taxon>Actinomycetota</taxon>
        <taxon>Actinomycetes</taxon>
        <taxon>Micrococcales</taxon>
        <taxon>Cellulomonadaceae</taxon>
        <taxon>Cellulomonas</taxon>
    </lineage>
</organism>
<dbReference type="InterPro" id="IPR050270">
    <property type="entry name" value="DegV_domain_contain"/>
</dbReference>
<dbReference type="SUPFAM" id="SSF82549">
    <property type="entry name" value="DAK1/DegV-like"/>
    <property type="match status" value="2"/>
</dbReference>
<dbReference type="AlphaFoldDB" id="A0A413RQ10"/>
<dbReference type="PROSITE" id="PS51482">
    <property type="entry name" value="DEGV"/>
    <property type="match status" value="1"/>
</dbReference>
<dbReference type="InterPro" id="IPR043168">
    <property type="entry name" value="DegV_C"/>
</dbReference>
<protein>
    <submittedName>
        <fullName evidence="2">DegV family protein</fullName>
    </submittedName>
</protein>
<dbReference type="GO" id="GO:0008289">
    <property type="term" value="F:lipid binding"/>
    <property type="evidence" value="ECO:0007669"/>
    <property type="project" value="UniProtKB-KW"/>
</dbReference>
<keyword evidence="1" id="KW-0446">Lipid-binding</keyword>
<sequence>MVTDSTASLPEGAAERWGIGVVPLDVVIDGDRFAEGVDLSSADLLAALNRGARVSTSQPSPAAFAAAYERAAASGAHEVVSVHLSGELSGTVQAARLAAATAPVPVHVVDSRAVGMALGFAVLDAARLASGHPDAPTTLLEPAPVEPPAPRSWFRRQRPVPVELPSGETVGVHARGVAAGAGVWFLVDSLEHLRRGGRLSAPAAALGTVLGLRPLLTLSDGRVVVAEKVRTRRAARDRLQAVTLEAVGAREAARIAVHHLGQPEVAQEIADQLTAWAGGRLVEAVTCESSAVLAAHAGPGLLAVVVTDA</sequence>
<dbReference type="Proteomes" id="UP000283374">
    <property type="component" value="Unassembled WGS sequence"/>
</dbReference>
<dbReference type="PANTHER" id="PTHR33434:SF2">
    <property type="entry name" value="FATTY ACID-BINDING PROTEIN TM_1468"/>
    <property type="match status" value="1"/>
</dbReference>
<comment type="caution">
    <text evidence="2">The sequence shown here is derived from an EMBL/GenBank/DDBJ whole genome shotgun (WGS) entry which is preliminary data.</text>
</comment>
<dbReference type="Pfam" id="PF02645">
    <property type="entry name" value="DegV"/>
    <property type="match status" value="2"/>
</dbReference>
<dbReference type="NCBIfam" id="TIGR00762">
    <property type="entry name" value="DegV"/>
    <property type="match status" value="2"/>
</dbReference>
<evidence type="ECO:0000313" key="3">
    <source>
        <dbReference type="Proteomes" id="UP000283374"/>
    </source>
</evidence>
<dbReference type="EMBL" id="QWKP01000120">
    <property type="protein sequence ID" value="RHA44065.1"/>
    <property type="molecule type" value="Genomic_DNA"/>
</dbReference>
<dbReference type="OrthoDB" id="9760324at2"/>
<dbReference type="PANTHER" id="PTHR33434">
    <property type="entry name" value="DEGV DOMAIN-CONTAINING PROTEIN DR_1986-RELATED"/>
    <property type="match status" value="1"/>
</dbReference>
<dbReference type="RefSeq" id="WP_118766022.1">
    <property type="nucleotide sequence ID" value="NZ_QWKP01000120.1"/>
</dbReference>
<dbReference type="InterPro" id="IPR003797">
    <property type="entry name" value="DegV"/>
</dbReference>
<reference evidence="2 3" key="1">
    <citation type="submission" date="2018-08" db="EMBL/GenBank/DDBJ databases">
        <title>Cellulomonas rhizosphaerae sp. nov., a novel actinomycete isolated from soil.</title>
        <authorList>
            <person name="Tian Y."/>
        </authorList>
    </citation>
    <scope>NUCLEOTIDE SEQUENCE [LARGE SCALE GENOMIC DNA]</scope>
    <source>
        <strain evidence="2 3">NEAU-TCZ24</strain>
    </source>
</reference>
<proteinExistence type="predicted"/>
<evidence type="ECO:0000313" key="2">
    <source>
        <dbReference type="EMBL" id="RHA44065.1"/>
    </source>
</evidence>
<dbReference type="Gene3D" id="3.40.50.10170">
    <property type="match status" value="1"/>
</dbReference>
<keyword evidence="3" id="KW-1185">Reference proteome</keyword>
<name>A0A413RQ10_9CELL</name>
<dbReference type="Gene3D" id="3.30.1180.10">
    <property type="match status" value="1"/>
</dbReference>
<accession>A0A413RQ10</accession>
<gene>
    <name evidence="2" type="ORF">D1825_03145</name>
</gene>